<organism evidence="1 2">
    <name type="scientific">Halobium palmae</name>
    <dbReference type="NCBI Taxonomy" id="1776492"/>
    <lineage>
        <taxon>Archaea</taxon>
        <taxon>Methanobacteriati</taxon>
        <taxon>Methanobacteriota</taxon>
        <taxon>Stenosarchaea group</taxon>
        <taxon>Halobacteria</taxon>
        <taxon>Halobacteriales</taxon>
        <taxon>Haloferacaceae</taxon>
        <taxon>Halobium</taxon>
    </lineage>
</organism>
<comment type="caution">
    <text evidence="1">The sequence shown here is derived from an EMBL/GenBank/DDBJ whole genome shotgun (WGS) entry which is preliminary data.</text>
</comment>
<protein>
    <recommendedName>
        <fullName evidence="3">CARDB domain-containing protein</fullName>
    </recommendedName>
</protein>
<dbReference type="Proteomes" id="UP001596328">
    <property type="component" value="Unassembled WGS sequence"/>
</dbReference>
<sequence>MEIVPGLSITDVQQYDESPTGNGYLEVSIQNSGTGPTWIHQIVYGGSPNEASNEDITDDSLIPQLAIPENPEDAILDPLDEREFVGTSPPLLFSADSEDCNGSTHNFELIAGVATGNTVIASISAEAAGDRISQASTGEFSCSDVRVQFTSEGTPHE</sequence>
<reference evidence="1 2" key="1">
    <citation type="journal article" date="2019" name="Int. J. Syst. Evol. Microbiol.">
        <title>The Global Catalogue of Microorganisms (GCM) 10K type strain sequencing project: providing services to taxonomists for standard genome sequencing and annotation.</title>
        <authorList>
            <consortium name="The Broad Institute Genomics Platform"/>
            <consortium name="The Broad Institute Genome Sequencing Center for Infectious Disease"/>
            <person name="Wu L."/>
            <person name="Ma J."/>
        </authorList>
    </citation>
    <scope>NUCLEOTIDE SEQUENCE [LARGE SCALE GENOMIC DNA]</scope>
    <source>
        <strain evidence="1 2">NBRC 111368</strain>
    </source>
</reference>
<dbReference type="EMBL" id="JBHSWU010000017">
    <property type="protein sequence ID" value="MFC6723436.1"/>
    <property type="molecule type" value="Genomic_DNA"/>
</dbReference>
<evidence type="ECO:0000313" key="1">
    <source>
        <dbReference type="EMBL" id="MFC6723436.1"/>
    </source>
</evidence>
<gene>
    <name evidence="1" type="ORF">ACFQE1_03320</name>
</gene>
<keyword evidence="2" id="KW-1185">Reference proteome</keyword>
<evidence type="ECO:0008006" key="3">
    <source>
        <dbReference type="Google" id="ProtNLM"/>
    </source>
</evidence>
<evidence type="ECO:0000313" key="2">
    <source>
        <dbReference type="Proteomes" id="UP001596328"/>
    </source>
</evidence>
<name>A0ABD5RW40_9EURY</name>
<proteinExistence type="predicted"/>
<accession>A0ABD5RW40</accession>
<dbReference type="AlphaFoldDB" id="A0ABD5RW40"/>